<organism evidence="1 2">
    <name type="scientific">Steinernema carpocapsae</name>
    <name type="common">Entomopathogenic nematode</name>
    <dbReference type="NCBI Taxonomy" id="34508"/>
    <lineage>
        <taxon>Eukaryota</taxon>
        <taxon>Metazoa</taxon>
        <taxon>Ecdysozoa</taxon>
        <taxon>Nematoda</taxon>
        <taxon>Chromadorea</taxon>
        <taxon>Rhabditida</taxon>
        <taxon>Tylenchina</taxon>
        <taxon>Panagrolaimomorpha</taxon>
        <taxon>Strongyloidoidea</taxon>
        <taxon>Steinernematidae</taxon>
        <taxon>Steinernema</taxon>
    </lineage>
</organism>
<evidence type="ECO:0000313" key="2">
    <source>
        <dbReference type="Proteomes" id="UP000298663"/>
    </source>
</evidence>
<evidence type="ECO:0000313" key="1">
    <source>
        <dbReference type="EMBL" id="TKR59810.1"/>
    </source>
</evidence>
<name>A0A4U5LUM2_STECR</name>
<dbReference type="OrthoDB" id="10611757at2759"/>
<reference evidence="1 2" key="1">
    <citation type="journal article" date="2015" name="Genome Biol.">
        <title>Comparative genomics of Steinernema reveals deeply conserved gene regulatory networks.</title>
        <authorList>
            <person name="Dillman A.R."/>
            <person name="Macchietto M."/>
            <person name="Porter C.F."/>
            <person name="Rogers A."/>
            <person name="Williams B."/>
            <person name="Antoshechkin I."/>
            <person name="Lee M.M."/>
            <person name="Goodwin Z."/>
            <person name="Lu X."/>
            <person name="Lewis E.E."/>
            <person name="Goodrich-Blair H."/>
            <person name="Stock S.P."/>
            <person name="Adams B.J."/>
            <person name="Sternberg P.W."/>
            <person name="Mortazavi A."/>
        </authorList>
    </citation>
    <scope>NUCLEOTIDE SEQUENCE [LARGE SCALE GENOMIC DNA]</scope>
    <source>
        <strain evidence="1 2">ALL</strain>
    </source>
</reference>
<proteinExistence type="predicted"/>
<dbReference type="AlphaFoldDB" id="A0A4U5LUM2"/>
<accession>A0A4U5LUM2</accession>
<gene>
    <name evidence="1" type="ORF">L596_029427</name>
</gene>
<dbReference type="EMBL" id="AZBU02000012">
    <property type="protein sequence ID" value="TKR59810.1"/>
    <property type="molecule type" value="Genomic_DNA"/>
</dbReference>
<comment type="caution">
    <text evidence="1">The sequence shown here is derived from an EMBL/GenBank/DDBJ whole genome shotgun (WGS) entry which is preliminary data.</text>
</comment>
<reference evidence="1 2" key="2">
    <citation type="journal article" date="2019" name="G3 (Bethesda)">
        <title>Hybrid Assembly of the Genome of the Entomopathogenic Nematode Steinernema carpocapsae Identifies the X-Chromosome.</title>
        <authorList>
            <person name="Serra L."/>
            <person name="Macchietto M."/>
            <person name="Macias-Munoz A."/>
            <person name="McGill C.J."/>
            <person name="Rodriguez I.M."/>
            <person name="Rodriguez B."/>
            <person name="Murad R."/>
            <person name="Mortazavi A."/>
        </authorList>
    </citation>
    <scope>NUCLEOTIDE SEQUENCE [LARGE SCALE GENOMIC DNA]</scope>
    <source>
        <strain evidence="1 2">ALL</strain>
    </source>
</reference>
<keyword evidence="2" id="KW-1185">Reference proteome</keyword>
<dbReference type="Proteomes" id="UP000298663">
    <property type="component" value="Unassembled WGS sequence"/>
</dbReference>
<sequence>MAFQAAPKENPKPAAVHQPLALFQLASICLEKSDSPTAFDIASKPVRARVLRYLQERKFQANYAPFVTIPPHLIVFDDHKIDLVSTLLNAGEQVQVNLQNIADPRVGTNEMASSLYIAYDYVVKNHYQDPRFSSTFLCNRNAAYMSIYDRISNQVFSECLMKFLAGGEFDWGQDQFRWNDNPQSLM</sequence>
<protein>
    <submittedName>
        <fullName evidence="1">Uncharacterized protein</fullName>
    </submittedName>
</protein>